<dbReference type="PANTHER" id="PTHR46696">
    <property type="entry name" value="P450, PUTATIVE (EUROFUNG)-RELATED"/>
    <property type="match status" value="1"/>
</dbReference>
<dbReference type="EMBL" id="JAGGLQ010000005">
    <property type="protein sequence ID" value="MBP2037346.1"/>
    <property type="molecule type" value="Genomic_DNA"/>
</dbReference>
<dbReference type="Proteomes" id="UP001519310">
    <property type="component" value="Unassembled WGS sequence"/>
</dbReference>
<dbReference type="Pfam" id="PF00067">
    <property type="entry name" value="p450"/>
    <property type="match status" value="1"/>
</dbReference>
<proteinExistence type="inferred from homology"/>
<dbReference type="SUPFAM" id="SSF48264">
    <property type="entry name" value="Cytochrome P450"/>
    <property type="match status" value="1"/>
</dbReference>
<dbReference type="PANTHER" id="PTHR46696:SF1">
    <property type="entry name" value="CYTOCHROME P450 YJIB-RELATED"/>
    <property type="match status" value="1"/>
</dbReference>
<keyword evidence="2" id="KW-0479">Metal-binding</keyword>
<sequence length="397" mass="43807">MTISQNLAVPAPRTGCPMDPSPAYRESTKDASIIRVDLPFGDECWMVAGYEEVRSVLTDRRFSADATRPGFPLVSAELKALAAASRSSAEFIDEQEHLRRRRMLTPDFKAKRVDALRPEIQKLVDEALDTIIADGGPADLMAAFALPVPSAVICLILGVPYRDHEFFEERGRVLLDYDASPEEMATARQELMEFMYKLTLAKQEQPDDGLISQLLETGDLTVEEVTGSGLLLLLGGHETTASMVALSVLTLLRHPEQLDLLRNDPSLVKGAVEELLRFLTVAQHGLGRVALEDVEIAGQLVKEGEGVLCMLSSANRDDRMFANGDTLDVTRDARGQMAFGYGLHQCVGQSLARAEIQIALETLLRRMPDLRLAVPFEELKFRDGSGIYGIKELPVLW</sequence>
<dbReference type="InterPro" id="IPR017972">
    <property type="entry name" value="Cyt_P450_CS"/>
</dbReference>
<evidence type="ECO:0000256" key="2">
    <source>
        <dbReference type="RuleBase" id="RU000461"/>
    </source>
</evidence>
<keyword evidence="5" id="KW-1185">Reference proteome</keyword>
<protein>
    <submittedName>
        <fullName evidence="4">Cytochrome P450</fullName>
    </submittedName>
</protein>
<comment type="caution">
    <text evidence="4">The sequence shown here is derived from an EMBL/GenBank/DDBJ whole genome shotgun (WGS) entry which is preliminary data.</text>
</comment>
<dbReference type="InterPro" id="IPR002397">
    <property type="entry name" value="Cyt_P450_B"/>
</dbReference>
<organism evidence="4 5">
    <name type="scientific">Streptomyces avidinii</name>
    <dbReference type="NCBI Taxonomy" id="1895"/>
    <lineage>
        <taxon>Bacteria</taxon>
        <taxon>Bacillati</taxon>
        <taxon>Actinomycetota</taxon>
        <taxon>Actinomycetes</taxon>
        <taxon>Kitasatosporales</taxon>
        <taxon>Streptomycetaceae</taxon>
        <taxon>Streptomyces</taxon>
    </lineage>
</organism>
<keyword evidence="2" id="KW-0503">Monooxygenase</keyword>
<dbReference type="CDD" id="cd11030">
    <property type="entry name" value="CYP105-like"/>
    <property type="match status" value="1"/>
</dbReference>
<evidence type="ECO:0000256" key="1">
    <source>
        <dbReference type="ARBA" id="ARBA00010617"/>
    </source>
</evidence>
<dbReference type="Gene3D" id="1.10.630.10">
    <property type="entry name" value="Cytochrome P450"/>
    <property type="match status" value="1"/>
</dbReference>
<dbReference type="InterPro" id="IPR001128">
    <property type="entry name" value="Cyt_P450"/>
</dbReference>
<keyword evidence="2" id="KW-0408">Iron</keyword>
<dbReference type="PROSITE" id="PS00086">
    <property type="entry name" value="CYTOCHROME_P450"/>
    <property type="match status" value="1"/>
</dbReference>
<reference evidence="4 5" key="1">
    <citation type="submission" date="2021-03" db="EMBL/GenBank/DDBJ databases">
        <title>Genomic Encyclopedia of Type Strains, Phase IV (KMG-IV): sequencing the most valuable type-strain genomes for metagenomic binning, comparative biology and taxonomic classification.</title>
        <authorList>
            <person name="Goeker M."/>
        </authorList>
    </citation>
    <scope>NUCLEOTIDE SEQUENCE [LARGE SCALE GENOMIC DNA]</scope>
    <source>
        <strain evidence="4 5">DSM 40526</strain>
    </source>
</reference>
<name>A0ABS4L5F2_STRAV</name>
<dbReference type="PRINTS" id="PR00385">
    <property type="entry name" value="P450"/>
</dbReference>
<dbReference type="RefSeq" id="WP_189973983.1">
    <property type="nucleotide sequence ID" value="NZ_BMVL01000022.1"/>
</dbReference>
<dbReference type="InterPro" id="IPR036396">
    <property type="entry name" value="Cyt_P450_sf"/>
</dbReference>
<accession>A0ABS4L5F2</accession>
<dbReference type="PRINTS" id="PR00359">
    <property type="entry name" value="BP450"/>
</dbReference>
<gene>
    <name evidence="4" type="ORF">J2Z77_003147</name>
</gene>
<evidence type="ECO:0000313" key="4">
    <source>
        <dbReference type="EMBL" id="MBP2037346.1"/>
    </source>
</evidence>
<keyword evidence="2" id="KW-0560">Oxidoreductase</keyword>
<evidence type="ECO:0000256" key="3">
    <source>
        <dbReference type="SAM" id="MobiDB-lite"/>
    </source>
</evidence>
<feature type="region of interest" description="Disordered" evidence="3">
    <location>
        <begin position="1"/>
        <end position="24"/>
    </location>
</feature>
<evidence type="ECO:0000313" key="5">
    <source>
        <dbReference type="Proteomes" id="UP001519310"/>
    </source>
</evidence>
<comment type="similarity">
    <text evidence="1 2">Belongs to the cytochrome P450 family.</text>
</comment>
<keyword evidence="2" id="KW-0349">Heme</keyword>